<dbReference type="Pfam" id="PF08600">
    <property type="entry name" value="NuBaID_C"/>
    <property type="match status" value="1"/>
</dbReference>
<sequence length="952" mass="105536">MPHEHDSHCHDESHDHDHDHDTNDLGPQDSLYSHVDRSNVVALNANQPGEVVIKPWDKRLDESQFLESDADDQMIIRVPFTGSVRLRSVLLKTGPGNQTPKKVQLFANQENMDFDDIEQNTPTQEFEIAAGREVGEYAVNAFLRTYGGKGRIDLLALKDQDITTLDKYRRRVQTFEFRYPSLTIDAFVLHTLKDCYNDVLFPNLRELNLKYVHDVALPFIQVLLSRNLTSFTFICWQLDPKLIDFICSLPTQLSSDTIRRVHIMFESDQDLPQLRSFSADIGIWHSLCHLSLSGTTPEDLVQIAKLPRLTKLGLTVQAHSSWITPDPLGSIPDPFPCLSSLTISDSLPSRASKVFSYVLLSHLEEFHMHNEQPGSAAQQDWIGRMLPLAQHLSVGVLKKFHVNCPELEPPEDWLNVILAPLLQFPLLEDVKIVLSEKIGLYMKKRKLDDAFFELDSSVIPPELVDHPPPLKRSNTARSIYSSLTKYGIPTKSTRPTRSTDTIPAGLTKPTPNLSAILARATTRTKSLLSFRSDKNSLSSESTSSSNAEYRPSSVASFLSRLSTFKLATYANKPPQIDAVAASKCGWTNDGKDRLVCGICGASWVVAGRDGMSRDAANALVEKQRISLVEAHKQGCPWKSRQCDPSIYRIPLQSPVVTLKSIKPIAISLTEPLKDVTTKHPLTQNQVRSIKSTVLAYAIPPTSEETVGQPNDTEPPSESAILAALFGWSIVPPTVSQESRRSSFSRTGTPIPGTPTRSPSVSRASTPVRGTPLKFNLPSGIPNKRDVLLHCALCQRRIGLWTFLAQTSTVKPSTNGTSTDSPASTPKKTVQQRQFDLLREHRSYCPYVVRSTSIPALPIPPSTSGSSSSSSNVQPTASNQDGTMEGWRAVMIMILRYGLVHKYTSDHDIFAPEGESSREAEDAMEVDGMKAMIAGVKSRGGKDLLKYVRGLLN</sequence>
<dbReference type="InterPro" id="IPR037047">
    <property type="entry name" value="PITH_dom_sf"/>
</dbReference>
<keyword evidence="3" id="KW-0863">Zinc-finger</keyword>
<keyword evidence="5" id="KW-0539">Nucleus</keyword>
<evidence type="ECO:0000256" key="2">
    <source>
        <dbReference type="ARBA" id="ARBA00022723"/>
    </source>
</evidence>
<accession>A0A8H5LJQ3</accession>
<feature type="compositionally biased region" description="Basic and acidic residues" evidence="6">
    <location>
        <begin position="1"/>
        <end position="23"/>
    </location>
</feature>
<dbReference type="Gene3D" id="2.60.120.470">
    <property type="entry name" value="PITH domain"/>
    <property type="match status" value="1"/>
</dbReference>
<dbReference type="PANTHER" id="PTHR15835">
    <property type="entry name" value="NUCLEAR-INTERACTING PARTNER OF ALK"/>
    <property type="match status" value="1"/>
</dbReference>
<dbReference type="Pfam" id="PF07967">
    <property type="entry name" value="zf-C3HC"/>
    <property type="match status" value="1"/>
</dbReference>
<evidence type="ECO:0000313" key="8">
    <source>
        <dbReference type="EMBL" id="KAF5359664.1"/>
    </source>
</evidence>
<name>A0A8H5LJQ3_9AGAR</name>
<feature type="compositionally biased region" description="Low complexity" evidence="6">
    <location>
        <begin position="744"/>
        <end position="759"/>
    </location>
</feature>
<evidence type="ECO:0000259" key="7">
    <source>
        <dbReference type="PROSITE" id="PS51532"/>
    </source>
</evidence>
<evidence type="ECO:0000256" key="3">
    <source>
        <dbReference type="ARBA" id="ARBA00022771"/>
    </source>
</evidence>
<dbReference type="GO" id="GO:0005634">
    <property type="term" value="C:nucleus"/>
    <property type="evidence" value="ECO:0007669"/>
    <property type="project" value="UniProtKB-SubCell"/>
</dbReference>
<feature type="region of interest" description="Disordered" evidence="6">
    <location>
        <begin position="855"/>
        <end position="880"/>
    </location>
</feature>
<evidence type="ECO:0000313" key="9">
    <source>
        <dbReference type="Proteomes" id="UP000559027"/>
    </source>
</evidence>
<feature type="compositionally biased region" description="Low complexity" evidence="6">
    <location>
        <begin position="861"/>
        <end position="870"/>
    </location>
</feature>
<dbReference type="InterPro" id="IPR010400">
    <property type="entry name" value="PITH_dom"/>
</dbReference>
<dbReference type="Proteomes" id="UP000559027">
    <property type="component" value="Unassembled WGS sequence"/>
</dbReference>
<keyword evidence="2" id="KW-0479">Metal-binding</keyword>
<dbReference type="OrthoDB" id="2592092at2759"/>
<comment type="caution">
    <text evidence="8">The sequence shown here is derived from an EMBL/GenBank/DDBJ whole genome shotgun (WGS) entry which is preliminary data.</text>
</comment>
<reference evidence="8 9" key="1">
    <citation type="journal article" date="2020" name="ISME J.">
        <title>Uncovering the hidden diversity of litter-decomposition mechanisms in mushroom-forming fungi.</title>
        <authorList>
            <person name="Floudas D."/>
            <person name="Bentzer J."/>
            <person name="Ahren D."/>
            <person name="Johansson T."/>
            <person name="Persson P."/>
            <person name="Tunlid A."/>
        </authorList>
    </citation>
    <scope>NUCLEOTIDE SEQUENCE [LARGE SCALE GENOMIC DNA]</scope>
    <source>
        <strain evidence="8 9">CBS 146.42</strain>
    </source>
</reference>
<dbReference type="InterPro" id="IPR013909">
    <property type="entry name" value="NuBaID_C"/>
</dbReference>
<evidence type="ECO:0000256" key="6">
    <source>
        <dbReference type="SAM" id="MobiDB-lite"/>
    </source>
</evidence>
<dbReference type="GO" id="GO:0005737">
    <property type="term" value="C:cytoplasm"/>
    <property type="evidence" value="ECO:0007669"/>
    <property type="project" value="UniProtKB-ARBA"/>
</dbReference>
<dbReference type="SUPFAM" id="SSF52047">
    <property type="entry name" value="RNI-like"/>
    <property type="match status" value="1"/>
</dbReference>
<feature type="region of interest" description="Disordered" evidence="6">
    <location>
        <begin position="1"/>
        <end position="31"/>
    </location>
</feature>
<keyword evidence="9" id="KW-1185">Reference proteome</keyword>
<feature type="region of interest" description="Disordered" evidence="6">
    <location>
        <begin position="809"/>
        <end position="831"/>
    </location>
</feature>
<dbReference type="InterPro" id="IPR008979">
    <property type="entry name" value="Galactose-bd-like_sf"/>
</dbReference>
<evidence type="ECO:0000256" key="4">
    <source>
        <dbReference type="ARBA" id="ARBA00022833"/>
    </source>
</evidence>
<organism evidence="8 9">
    <name type="scientific">Leucocoprinus leucothites</name>
    <dbReference type="NCBI Taxonomy" id="201217"/>
    <lineage>
        <taxon>Eukaryota</taxon>
        <taxon>Fungi</taxon>
        <taxon>Dikarya</taxon>
        <taxon>Basidiomycota</taxon>
        <taxon>Agaricomycotina</taxon>
        <taxon>Agaricomycetes</taxon>
        <taxon>Agaricomycetidae</taxon>
        <taxon>Agaricales</taxon>
        <taxon>Agaricineae</taxon>
        <taxon>Agaricaceae</taxon>
        <taxon>Leucocoprinus</taxon>
    </lineage>
</organism>
<dbReference type="GO" id="GO:0008270">
    <property type="term" value="F:zinc ion binding"/>
    <property type="evidence" value="ECO:0007669"/>
    <property type="project" value="UniProtKB-KW"/>
</dbReference>
<evidence type="ECO:0000256" key="5">
    <source>
        <dbReference type="ARBA" id="ARBA00023242"/>
    </source>
</evidence>
<dbReference type="AlphaFoldDB" id="A0A8H5LJQ3"/>
<dbReference type="PROSITE" id="PS51532">
    <property type="entry name" value="PITH"/>
    <property type="match status" value="1"/>
</dbReference>
<evidence type="ECO:0000256" key="1">
    <source>
        <dbReference type="ARBA" id="ARBA00004123"/>
    </source>
</evidence>
<keyword evidence="4" id="KW-0862">Zinc</keyword>
<dbReference type="Pfam" id="PF06201">
    <property type="entry name" value="PITH"/>
    <property type="match status" value="1"/>
</dbReference>
<comment type="subcellular location">
    <subcellularLocation>
        <location evidence="1">Nucleus</location>
    </subcellularLocation>
</comment>
<feature type="region of interest" description="Disordered" evidence="6">
    <location>
        <begin position="736"/>
        <end position="771"/>
    </location>
</feature>
<feature type="domain" description="PITH" evidence="7">
    <location>
        <begin position="20"/>
        <end position="196"/>
    </location>
</feature>
<dbReference type="EMBL" id="JAACJO010000004">
    <property type="protein sequence ID" value="KAF5359664.1"/>
    <property type="molecule type" value="Genomic_DNA"/>
</dbReference>
<dbReference type="PANTHER" id="PTHR15835:SF6">
    <property type="entry name" value="ZINC FINGER C3HC-TYPE PROTEIN 1"/>
    <property type="match status" value="1"/>
</dbReference>
<proteinExistence type="predicted"/>
<feature type="compositionally biased region" description="Polar residues" evidence="6">
    <location>
        <begin position="871"/>
        <end position="880"/>
    </location>
</feature>
<protein>
    <recommendedName>
        <fullName evidence="7">PITH domain-containing protein</fullName>
    </recommendedName>
</protein>
<dbReference type="InterPro" id="IPR012935">
    <property type="entry name" value="NuBaID_N"/>
</dbReference>
<gene>
    <name evidence="8" type="ORF">D9756_003204</name>
</gene>
<dbReference type="SUPFAM" id="SSF49785">
    <property type="entry name" value="Galactose-binding domain-like"/>
    <property type="match status" value="1"/>
</dbReference>